<organism evidence="1 2">
    <name type="scientific">Pseudomonas putida</name>
    <name type="common">Arthrobacter siderocapsulatus</name>
    <dbReference type="NCBI Taxonomy" id="303"/>
    <lineage>
        <taxon>Bacteria</taxon>
        <taxon>Pseudomonadati</taxon>
        <taxon>Pseudomonadota</taxon>
        <taxon>Gammaproteobacteria</taxon>
        <taxon>Pseudomonadales</taxon>
        <taxon>Pseudomonadaceae</taxon>
        <taxon>Pseudomonas</taxon>
    </lineage>
</organism>
<dbReference type="AlphaFoldDB" id="A0A2S3WD28"/>
<reference evidence="1 2" key="1">
    <citation type="submission" date="2016-08" db="EMBL/GenBank/DDBJ databases">
        <authorList>
            <person name="Seilhamer J.J."/>
        </authorList>
    </citation>
    <scope>NUCLEOTIDE SEQUENCE [LARGE SCALE GENOMIC DNA]</scope>
    <source>
        <strain evidence="1 2">KT-27</strain>
    </source>
</reference>
<protein>
    <submittedName>
        <fullName evidence="1">Uncharacterized protein</fullName>
    </submittedName>
</protein>
<dbReference type="RefSeq" id="WP_103436929.1">
    <property type="nucleotide sequence ID" value="NZ_MIND01000018.1"/>
</dbReference>
<dbReference type="EMBL" id="MIND01000018">
    <property type="protein sequence ID" value="POF88820.1"/>
    <property type="molecule type" value="Genomic_DNA"/>
</dbReference>
<accession>A0A2S3WD28</accession>
<name>A0A2S3WD28_PSEPU</name>
<dbReference type="Proteomes" id="UP000237194">
    <property type="component" value="Unassembled WGS sequence"/>
</dbReference>
<proteinExistence type="predicted"/>
<comment type="caution">
    <text evidence="1">The sequence shown here is derived from an EMBL/GenBank/DDBJ whole genome shotgun (WGS) entry which is preliminary data.</text>
</comment>
<sequence length="860" mass="93635">MLDNDQPAGVTTAHSSGVKPLLLDELSIPGNTGSVPPDGQLGINLAAAHENFPTKGLQLYVPAWPQMGRGDRVRILFNDEEVDSKTVTEELVDQVQTLFVPPVQMQTGSALLSYAVKRLGQVEEPSAKTAVYIKLERPGGQDEDGSNPGHPALKFSLPDDVVNDGVDKDRAKQGVVVTIEPYPVMAEHDRIRLSWGGQFVFHEVTQAQVENPEEHPIEILVEEAVILAAGDSDDKGLALAYEVYDLVDNRSEDWSAEQRVVVDTGNARLDAGIVKEAKSNVLDLEVLGDADVTFQVVAFKEPFVVGDTIEANLSGETEDGRPVSVTYLSEPISSVPGIVEIPIANADVRQLAQTQAKFSYELVKSVAARQAMSAQAFKRYEQLRAEGTYQSRGQFVTIIGEAVRLAAPDAVDAQQGMLDPALLATTVEVPWDDSMQAGDVITLIWEGEKPDKDPYFPAIDPHDIRNGEVQRKEPIPFTVEGRHLKAIEGGKLVLLYRLERDGQSPRMSERTIIFSVGEPRAELTEPTVNYAEDGVLDPDKVPAAGTKLVVLKYARIKVGDVLHFSWKGKDEAASLEDSITITNSNIGREQFELNISKALVNANDGNEVVASYRVQRVDGEISSSAKLDLQVGAVLPELPELPELSELVIEEATDEGIIDPALVTGGATVFIAASAELQPQDQVRIEVTGAHPDDQTHPVTKAGEQRFKIDAEVIRGNENSTITVTYHVLRGGAEPEQSSDSVDFTVLEVGMPALPDPHIEEAIRDRTRWVIDHVFYPEGVTVFIAASAELQPQDKVRIEVTGAHPDVQTHPVTRAGEQRFKIDGEVIRGNVGGNITVTYYVLRGGTEPGQSSRSVEFWIG</sequence>
<evidence type="ECO:0000313" key="1">
    <source>
        <dbReference type="EMBL" id="POF88820.1"/>
    </source>
</evidence>
<reference evidence="1 2" key="2">
    <citation type="submission" date="2018-03" db="EMBL/GenBank/DDBJ databases">
        <title>Draft genome of Pseudomonas putida strain KT-27.</title>
        <authorList>
            <person name="Yoshizawa S."/>
            <person name="Khan N.H."/>
            <person name="Nishimura M."/>
            <person name="Chiura H.X."/>
            <person name="Ogura Y."/>
            <person name="Hayashi T."/>
            <person name="Kogure K."/>
        </authorList>
    </citation>
    <scope>NUCLEOTIDE SEQUENCE [LARGE SCALE GENOMIC DNA]</scope>
    <source>
        <strain evidence="1 2">KT-27</strain>
    </source>
</reference>
<gene>
    <name evidence="1" type="ORF">BGP80_12925</name>
</gene>
<evidence type="ECO:0000313" key="2">
    <source>
        <dbReference type="Proteomes" id="UP000237194"/>
    </source>
</evidence>